<keyword evidence="2" id="KW-0223">Dioxygenase</keyword>
<protein>
    <submittedName>
        <fullName evidence="5">2OG-Fe(II) oxygenase</fullName>
    </submittedName>
</protein>
<evidence type="ECO:0000313" key="6">
    <source>
        <dbReference type="Proteomes" id="UP001165667"/>
    </source>
</evidence>
<evidence type="ECO:0000256" key="3">
    <source>
        <dbReference type="ARBA" id="ARBA00023002"/>
    </source>
</evidence>
<gene>
    <name evidence="5" type="ORF">M8523_11040</name>
</gene>
<sequence>MNIHAQNVLAEDLFFFSRAKMNALADKLHESFKTAAPFPHVVIDDFFPRDIAMRLGKSFPGIDDIDWTLAGPGDTKHTGDKHIEKVATSDEEKFPDYIRFMMMQLQSGIFCSFLDRLTGFKHLAPDPNHFGCGLHSTGNGGRLMLHIDASRHPNKDMNQLINMIYYCSPDWDPSYGGGLELWNEDATECVTTVKPLFNRMVIFYTAGKSWHGHPNPVVCPPHMRRNSMALYYYTTDKGVSDFDYSNFVRWKGVTEFDKKQPIHYVKSAVRTFLPTFAINSLAKIARKTGLNGK</sequence>
<dbReference type="GO" id="GO:0051213">
    <property type="term" value="F:dioxygenase activity"/>
    <property type="evidence" value="ECO:0007669"/>
    <property type="project" value="UniProtKB-KW"/>
</dbReference>
<dbReference type="SMART" id="SM00702">
    <property type="entry name" value="P4Hc"/>
    <property type="match status" value="1"/>
</dbReference>
<keyword evidence="3" id="KW-0560">Oxidoreductase</keyword>
<dbReference type="InterPro" id="IPR044862">
    <property type="entry name" value="Pro_4_hyd_alph_FE2OG_OXY"/>
</dbReference>
<proteinExistence type="predicted"/>
<dbReference type="GO" id="GO:0016705">
    <property type="term" value="F:oxidoreductase activity, acting on paired donors, with incorporation or reduction of molecular oxygen"/>
    <property type="evidence" value="ECO:0007669"/>
    <property type="project" value="InterPro"/>
</dbReference>
<dbReference type="RefSeq" id="WP_282584923.1">
    <property type="nucleotide sequence ID" value="NZ_JAMOIM010000006.1"/>
</dbReference>
<evidence type="ECO:0000259" key="4">
    <source>
        <dbReference type="SMART" id="SM00702"/>
    </source>
</evidence>
<comment type="caution">
    <text evidence="5">The sequence shown here is derived from an EMBL/GenBank/DDBJ whole genome shotgun (WGS) entry which is preliminary data.</text>
</comment>
<dbReference type="Gene3D" id="2.60.120.620">
    <property type="entry name" value="q2cbj1_9rhob like domain"/>
    <property type="match status" value="1"/>
</dbReference>
<feature type="domain" description="Prolyl 4-hydroxylase alpha subunit" evidence="4">
    <location>
        <begin position="38"/>
        <end position="233"/>
    </location>
</feature>
<organism evidence="5 6">
    <name type="scientific">Lichenifustis flavocetrariae</name>
    <dbReference type="NCBI Taxonomy" id="2949735"/>
    <lineage>
        <taxon>Bacteria</taxon>
        <taxon>Pseudomonadati</taxon>
        <taxon>Pseudomonadota</taxon>
        <taxon>Alphaproteobacteria</taxon>
        <taxon>Hyphomicrobiales</taxon>
        <taxon>Lichenihabitantaceae</taxon>
        <taxon>Lichenifustis</taxon>
    </lineage>
</organism>
<dbReference type="Proteomes" id="UP001165667">
    <property type="component" value="Unassembled WGS sequence"/>
</dbReference>
<dbReference type="Pfam" id="PF13640">
    <property type="entry name" value="2OG-FeII_Oxy_3"/>
    <property type="match status" value="1"/>
</dbReference>
<dbReference type="EMBL" id="JAMOIM010000006">
    <property type="protein sequence ID" value="MCW6508553.1"/>
    <property type="molecule type" value="Genomic_DNA"/>
</dbReference>
<evidence type="ECO:0000313" key="5">
    <source>
        <dbReference type="EMBL" id="MCW6508553.1"/>
    </source>
</evidence>
<dbReference type="InterPro" id="IPR006620">
    <property type="entry name" value="Pro_4_hyd_alph"/>
</dbReference>
<comment type="cofactor">
    <cofactor evidence="1">
        <name>L-ascorbate</name>
        <dbReference type="ChEBI" id="CHEBI:38290"/>
    </cofactor>
</comment>
<reference evidence="5" key="1">
    <citation type="submission" date="2022-05" db="EMBL/GenBank/DDBJ databases">
        <authorList>
            <person name="Pankratov T."/>
        </authorList>
    </citation>
    <scope>NUCLEOTIDE SEQUENCE</scope>
    <source>
        <strain evidence="5">BP6-180914</strain>
    </source>
</reference>
<dbReference type="GO" id="GO:0005506">
    <property type="term" value="F:iron ion binding"/>
    <property type="evidence" value="ECO:0007669"/>
    <property type="project" value="InterPro"/>
</dbReference>
<accession>A0AA42CIG3</accession>
<evidence type="ECO:0000256" key="2">
    <source>
        <dbReference type="ARBA" id="ARBA00022964"/>
    </source>
</evidence>
<dbReference type="AlphaFoldDB" id="A0AA42CIG3"/>
<name>A0AA42CIG3_9HYPH</name>
<keyword evidence="6" id="KW-1185">Reference proteome</keyword>
<dbReference type="GO" id="GO:0031418">
    <property type="term" value="F:L-ascorbic acid binding"/>
    <property type="evidence" value="ECO:0007669"/>
    <property type="project" value="InterPro"/>
</dbReference>
<evidence type="ECO:0000256" key="1">
    <source>
        <dbReference type="ARBA" id="ARBA00001961"/>
    </source>
</evidence>